<gene>
    <name evidence="7" type="ORF">AFK71_09420</name>
</gene>
<dbReference type="CDD" id="cd00371">
    <property type="entry name" value="HMA"/>
    <property type="match status" value="1"/>
</dbReference>
<dbReference type="NCBIfam" id="NF033795">
    <property type="entry name" value="chaper_CopZ_Bs"/>
    <property type="match status" value="1"/>
</dbReference>
<dbReference type="PROSITE" id="PS01047">
    <property type="entry name" value="HMA_1"/>
    <property type="match status" value="1"/>
</dbReference>
<dbReference type="AlphaFoldDB" id="A0A0L0QJS7"/>
<dbReference type="InterPro" id="IPR049740">
    <property type="entry name" value="CopZ"/>
</dbReference>
<keyword evidence="6" id="KW-0143">Chaperone</keyword>
<evidence type="ECO:0000256" key="2">
    <source>
        <dbReference type="ARBA" id="ARBA00015313"/>
    </source>
</evidence>
<protein>
    <recommendedName>
        <fullName evidence="2">Copper chaperone CopZ</fullName>
    </recommendedName>
</protein>
<dbReference type="Gene3D" id="3.30.70.100">
    <property type="match status" value="1"/>
</dbReference>
<dbReference type="InterPro" id="IPR036163">
    <property type="entry name" value="HMA_dom_sf"/>
</dbReference>
<keyword evidence="5" id="KW-0186">Copper</keyword>
<name>A0A0L0QJS7_VIRPA</name>
<reference evidence="8" key="1">
    <citation type="submission" date="2015-07" db="EMBL/GenBank/DDBJ databases">
        <title>Fjat-10053 dsm26.</title>
        <authorList>
            <person name="Liu B."/>
            <person name="Wang J."/>
            <person name="Zhu Y."/>
            <person name="Liu G."/>
            <person name="Chen Q."/>
            <person name="Chen Z."/>
            <person name="Lan J."/>
            <person name="Che J."/>
            <person name="Ge C."/>
            <person name="Shi H."/>
            <person name="Pan Z."/>
            <person name="Liu X."/>
        </authorList>
    </citation>
    <scope>NUCLEOTIDE SEQUENCE [LARGE SCALE GENOMIC DNA]</scope>
    <source>
        <strain evidence="8">DSM 26</strain>
    </source>
</reference>
<dbReference type="RefSeq" id="WP_050351295.1">
    <property type="nucleotide sequence ID" value="NZ_BOSN01000002.1"/>
</dbReference>
<organism evidence="7 8">
    <name type="scientific">Virgibacillus pantothenticus</name>
    <dbReference type="NCBI Taxonomy" id="1473"/>
    <lineage>
        <taxon>Bacteria</taxon>
        <taxon>Bacillati</taxon>
        <taxon>Bacillota</taxon>
        <taxon>Bacilli</taxon>
        <taxon>Bacillales</taxon>
        <taxon>Bacillaceae</taxon>
        <taxon>Virgibacillus</taxon>
    </lineage>
</organism>
<dbReference type="InterPro" id="IPR006121">
    <property type="entry name" value="HMA_dom"/>
</dbReference>
<dbReference type="FunFam" id="3.30.70.100:FF:000005">
    <property type="entry name" value="Copper-exporting P-type ATPase A"/>
    <property type="match status" value="1"/>
</dbReference>
<evidence type="ECO:0000256" key="3">
    <source>
        <dbReference type="ARBA" id="ARBA00022490"/>
    </source>
</evidence>
<sequence>MQTTLDVRGMTCGHCEQSVKGALEALPGVTGVEVHLNTGKVDVTYDEAKTNIQAMREAIEEQGYDVVA</sequence>
<dbReference type="PRINTS" id="PR00946">
    <property type="entry name" value="HGSCAVENGER"/>
</dbReference>
<dbReference type="PATRIC" id="fig|1473.5.peg.357"/>
<evidence type="ECO:0000256" key="1">
    <source>
        <dbReference type="ARBA" id="ARBA00004496"/>
    </source>
</evidence>
<proteinExistence type="predicted"/>
<dbReference type="InterPro" id="IPR017969">
    <property type="entry name" value="Heavy-metal-associated_CS"/>
</dbReference>
<dbReference type="SUPFAM" id="SSF55008">
    <property type="entry name" value="HMA, heavy metal-associated domain"/>
    <property type="match status" value="1"/>
</dbReference>
<dbReference type="InterPro" id="IPR001802">
    <property type="entry name" value="MerP/CopZ"/>
</dbReference>
<dbReference type="PANTHER" id="PTHR46594:SF4">
    <property type="entry name" value="P-TYPE CATION-TRANSPORTING ATPASE"/>
    <property type="match status" value="1"/>
</dbReference>
<comment type="subcellular location">
    <subcellularLocation>
        <location evidence="1">Cytoplasm</location>
    </subcellularLocation>
</comment>
<keyword evidence="8" id="KW-1185">Reference proteome</keyword>
<keyword evidence="4" id="KW-0479">Metal-binding</keyword>
<accession>A0A0L0QJS7</accession>
<dbReference type="Pfam" id="PF00403">
    <property type="entry name" value="HMA"/>
    <property type="match status" value="1"/>
</dbReference>
<evidence type="ECO:0000313" key="7">
    <source>
        <dbReference type="EMBL" id="KNE18806.1"/>
    </source>
</evidence>
<dbReference type="EMBL" id="LGTO01000007">
    <property type="protein sequence ID" value="KNE18806.1"/>
    <property type="molecule type" value="Genomic_DNA"/>
</dbReference>
<comment type="caution">
    <text evidence="7">The sequence shown here is derived from an EMBL/GenBank/DDBJ whole genome shotgun (WGS) entry which is preliminary data.</text>
</comment>
<evidence type="ECO:0000256" key="6">
    <source>
        <dbReference type="ARBA" id="ARBA00023186"/>
    </source>
</evidence>
<dbReference type="NCBIfam" id="TIGR00003">
    <property type="entry name" value="copper ion binding protein"/>
    <property type="match status" value="1"/>
</dbReference>
<dbReference type="GO" id="GO:0005737">
    <property type="term" value="C:cytoplasm"/>
    <property type="evidence" value="ECO:0007669"/>
    <property type="project" value="UniProtKB-SubCell"/>
</dbReference>
<evidence type="ECO:0000313" key="8">
    <source>
        <dbReference type="Proteomes" id="UP000036780"/>
    </source>
</evidence>
<evidence type="ECO:0000256" key="5">
    <source>
        <dbReference type="ARBA" id="ARBA00023008"/>
    </source>
</evidence>
<dbReference type="OrthoDB" id="9813965at2"/>
<dbReference type="InterPro" id="IPR006122">
    <property type="entry name" value="HMA_Cu_ion-bd"/>
</dbReference>
<dbReference type="GeneID" id="66871773"/>
<dbReference type="PROSITE" id="PS50846">
    <property type="entry name" value="HMA_2"/>
    <property type="match status" value="1"/>
</dbReference>
<evidence type="ECO:0000256" key="4">
    <source>
        <dbReference type="ARBA" id="ARBA00022723"/>
    </source>
</evidence>
<dbReference type="Proteomes" id="UP000036780">
    <property type="component" value="Unassembled WGS sequence"/>
</dbReference>
<dbReference type="GO" id="GO:0005507">
    <property type="term" value="F:copper ion binding"/>
    <property type="evidence" value="ECO:0007669"/>
    <property type="project" value="InterPro"/>
</dbReference>
<keyword evidence="3" id="KW-0963">Cytoplasm</keyword>
<dbReference type="PANTHER" id="PTHR46594">
    <property type="entry name" value="P-TYPE CATION-TRANSPORTING ATPASE"/>
    <property type="match status" value="1"/>
</dbReference>